<evidence type="ECO:0000256" key="1">
    <source>
        <dbReference type="SAM" id="MobiDB-lite"/>
    </source>
</evidence>
<name>A0ABN7W7G5_GIGMA</name>
<organism evidence="2 3">
    <name type="scientific">Gigaspora margarita</name>
    <dbReference type="NCBI Taxonomy" id="4874"/>
    <lineage>
        <taxon>Eukaryota</taxon>
        <taxon>Fungi</taxon>
        <taxon>Fungi incertae sedis</taxon>
        <taxon>Mucoromycota</taxon>
        <taxon>Glomeromycotina</taxon>
        <taxon>Glomeromycetes</taxon>
        <taxon>Diversisporales</taxon>
        <taxon>Gigasporaceae</taxon>
        <taxon>Gigaspora</taxon>
    </lineage>
</organism>
<gene>
    <name evidence="2" type="ORF">GMARGA_LOCUS26825</name>
</gene>
<feature type="non-terminal residue" evidence="2">
    <location>
        <position position="1"/>
    </location>
</feature>
<keyword evidence="3" id="KW-1185">Reference proteome</keyword>
<evidence type="ECO:0000313" key="2">
    <source>
        <dbReference type="EMBL" id="CAG8817520.1"/>
    </source>
</evidence>
<dbReference type="EMBL" id="CAJVQB010031856">
    <property type="protein sequence ID" value="CAG8817520.1"/>
    <property type="molecule type" value="Genomic_DNA"/>
</dbReference>
<proteinExistence type="predicted"/>
<accession>A0ABN7W7G5</accession>
<comment type="caution">
    <text evidence="2">The sequence shown here is derived from an EMBL/GenBank/DDBJ whole genome shotgun (WGS) entry which is preliminary data.</text>
</comment>
<feature type="region of interest" description="Disordered" evidence="1">
    <location>
        <begin position="1"/>
        <end position="55"/>
    </location>
</feature>
<evidence type="ECO:0000313" key="3">
    <source>
        <dbReference type="Proteomes" id="UP000789901"/>
    </source>
</evidence>
<reference evidence="2 3" key="1">
    <citation type="submission" date="2021-06" db="EMBL/GenBank/DDBJ databases">
        <authorList>
            <person name="Kallberg Y."/>
            <person name="Tangrot J."/>
            <person name="Rosling A."/>
        </authorList>
    </citation>
    <scope>NUCLEOTIDE SEQUENCE [LARGE SCALE GENOMIC DNA]</scope>
    <source>
        <strain evidence="2 3">120-4 pot B 10/14</strain>
    </source>
</reference>
<sequence length="191" mass="21872">MEIDEALQNKRKRLYDETSSELEEETSTTNTSNSLSSTNSQSSTNTSNSQRGTQKSNGHYKATYYYCNMSWSRGKLAKLEAHLANKCDHCPNDISQYWREKLAEKPQIISENQKSSVVDQFDQKILKGWIMVGIPFDVIENPFIQDMFKALQLAYNLPSRSILSDRLLNEELARVNKAIDNDLDKADHLTL</sequence>
<protein>
    <submittedName>
        <fullName evidence="2">27960_t:CDS:1</fullName>
    </submittedName>
</protein>
<feature type="compositionally biased region" description="Low complexity" evidence="1">
    <location>
        <begin position="27"/>
        <end position="50"/>
    </location>
</feature>
<dbReference type="Proteomes" id="UP000789901">
    <property type="component" value="Unassembled WGS sequence"/>
</dbReference>
<feature type="non-terminal residue" evidence="2">
    <location>
        <position position="191"/>
    </location>
</feature>